<proteinExistence type="inferred from homology"/>
<dbReference type="SUPFAM" id="SSF53271">
    <property type="entry name" value="PRTase-like"/>
    <property type="match status" value="1"/>
</dbReference>
<reference evidence="4 5" key="1">
    <citation type="journal article" date="2008" name="J. Bacteriol.">
        <title>'Candidatus Cloacamonas acidaminovorans': genome sequence reconstruction provides a first glimpse of a new bacterial division.</title>
        <authorList>
            <person name="Pelletier E."/>
            <person name="Kreimeyer A."/>
            <person name="Bocs S."/>
            <person name="Rouy Z."/>
            <person name="Gyapay G."/>
            <person name="Chouari R."/>
            <person name="Riviere D."/>
            <person name="Ganesan A."/>
            <person name="Daegelen P."/>
            <person name="Sghir A."/>
            <person name="Cohen G.N."/>
            <person name="Medigue C."/>
            <person name="Weissenbach J."/>
            <person name="Le Paslier D."/>
        </authorList>
    </citation>
    <scope>NUCLEOTIDE SEQUENCE [LARGE SCALE GENOMIC DNA]</scope>
    <source>
        <strain evidence="5">Evry</strain>
    </source>
</reference>
<protein>
    <submittedName>
        <fullName evidence="4">Gluconate periplasmic binding protein with phosphoribosyltransferase domain, GNT I system</fullName>
    </submittedName>
</protein>
<dbReference type="PANTHER" id="PTHR47505">
    <property type="entry name" value="DNA UTILIZATION PROTEIN YHGH"/>
    <property type="match status" value="1"/>
</dbReference>
<dbReference type="STRING" id="459349.CLOAM0592"/>
<dbReference type="InterPro" id="IPR044005">
    <property type="entry name" value="DZR_2"/>
</dbReference>
<dbReference type="CDD" id="cd06223">
    <property type="entry name" value="PRTases_typeI"/>
    <property type="match status" value="1"/>
</dbReference>
<organism evidence="4 5">
    <name type="scientific">Cloacimonas acidaminovorans (strain Evry)</name>
    <dbReference type="NCBI Taxonomy" id="459349"/>
    <lineage>
        <taxon>Bacteria</taxon>
        <taxon>Pseudomonadati</taxon>
        <taxon>Candidatus Cloacimonadota</taxon>
        <taxon>Candidatus Cloacimonadia</taxon>
        <taxon>Candidatus Cloacimonadales</taxon>
        <taxon>Candidatus Cloacimonadaceae</taxon>
        <taxon>Candidatus Cloacimonas</taxon>
    </lineage>
</organism>
<dbReference type="AlphaFoldDB" id="B0VGP0"/>
<dbReference type="InterPro" id="IPR029057">
    <property type="entry name" value="PRTase-like"/>
</dbReference>
<dbReference type="InterPro" id="IPR000836">
    <property type="entry name" value="PRTase_dom"/>
</dbReference>
<dbReference type="Gene3D" id="3.40.50.2020">
    <property type="match status" value="1"/>
</dbReference>
<dbReference type="eggNOG" id="COG1040">
    <property type="taxonomic scope" value="Bacteria"/>
</dbReference>
<keyword evidence="5" id="KW-1185">Reference proteome</keyword>
<dbReference type="HOGENOM" id="CLU_054549_1_1_0"/>
<keyword evidence="4" id="KW-0808">Transferase</keyword>
<evidence type="ECO:0000259" key="2">
    <source>
        <dbReference type="Pfam" id="PF00156"/>
    </source>
</evidence>
<sequence>MEGGFLLPLKMLWNKILELLIPPACLVCGNRIDDRYQVICPDCEAKLYLIGEGTCPVCGSENKELPCEVCAEGNFAFDSAISVFRYSGPVRDLIHILKYNGYSSPAGYFALPIAELIESKPVLKNYDYICAVPLHRVRKRERGYNQSDLIAYSVAKLIDMPYFNPVKRRINTLSQTLLSRDHRIKNLAGAFQVKNKNLVAGKKIILIDDVFTTGSTLNEIAKTLRSAGADKICAITVARA</sequence>
<name>B0VGP0_CLOAI</name>
<dbReference type="Pfam" id="PF18912">
    <property type="entry name" value="DZR_2"/>
    <property type="match status" value="1"/>
</dbReference>
<evidence type="ECO:0000256" key="1">
    <source>
        <dbReference type="ARBA" id="ARBA00008007"/>
    </source>
</evidence>
<dbReference type="InterPro" id="IPR051910">
    <property type="entry name" value="ComF/GntX_DNA_util-trans"/>
</dbReference>
<comment type="similarity">
    <text evidence="1">Belongs to the ComF/GntX family.</text>
</comment>
<evidence type="ECO:0000313" key="4">
    <source>
        <dbReference type="EMBL" id="CAO80477.1"/>
    </source>
</evidence>
<keyword evidence="4" id="KW-0328">Glycosyltransferase</keyword>
<dbReference type="GO" id="GO:0016757">
    <property type="term" value="F:glycosyltransferase activity"/>
    <property type="evidence" value="ECO:0007669"/>
    <property type="project" value="UniProtKB-KW"/>
</dbReference>
<dbReference type="PANTHER" id="PTHR47505:SF1">
    <property type="entry name" value="DNA UTILIZATION PROTEIN YHGH"/>
    <property type="match status" value="1"/>
</dbReference>
<feature type="domain" description="Phosphoribosyltransferase" evidence="2">
    <location>
        <begin position="184"/>
        <end position="238"/>
    </location>
</feature>
<dbReference type="EMBL" id="CU466930">
    <property type="protein sequence ID" value="CAO80477.1"/>
    <property type="molecule type" value="Genomic_DNA"/>
</dbReference>
<evidence type="ECO:0000313" key="5">
    <source>
        <dbReference type="Proteomes" id="UP000002019"/>
    </source>
</evidence>
<dbReference type="KEGG" id="caci:CLOAM0592"/>
<dbReference type="Proteomes" id="UP000002019">
    <property type="component" value="Chromosome"/>
</dbReference>
<evidence type="ECO:0000259" key="3">
    <source>
        <dbReference type="Pfam" id="PF18912"/>
    </source>
</evidence>
<accession>B0VGP0</accession>
<feature type="domain" description="Double zinc ribbon" evidence="3">
    <location>
        <begin position="16"/>
        <end position="70"/>
    </location>
</feature>
<dbReference type="Pfam" id="PF00156">
    <property type="entry name" value="Pribosyltran"/>
    <property type="match status" value="1"/>
</dbReference>
<gene>
    <name evidence="4" type="ordered locus">CLOAM0592</name>
</gene>